<sequence length="136" mass="14205">MRRLLSGRSRGAWASAAAVTKPTGRAGREGEGGGGEVGGRLARIWLTVGAQQMFAGLRDSKAAWAPRDAEPGLKARVGGGGSPDLSGVRIWPSSGGPPPRPASPWAALPQHLDKVSLGIRPTPPVRKRQRHLVVVL</sequence>
<reference evidence="1" key="2">
    <citation type="submission" date="2025-03" db="EMBL/GenBank/DDBJ databases">
        <authorList>
            <consortium name="ELIXIR-Norway"/>
            <consortium name="Elixir Norway"/>
        </authorList>
    </citation>
    <scope>NUCLEOTIDE SEQUENCE</scope>
</reference>
<proteinExistence type="predicted"/>
<name>A0AC59ZC85_RANTA</name>
<protein>
    <submittedName>
        <fullName evidence="1">Uncharacterized protein</fullName>
    </submittedName>
</protein>
<dbReference type="Proteomes" id="UP001162501">
    <property type="component" value="Chromosome 27"/>
</dbReference>
<organism evidence="1 2">
    <name type="scientific">Rangifer tarandus platyrhynchus</name>
    <name type="common">Svalbard reindeer</name>
    <dbReference type="NCBI Taxonomy" id="3082113"/>
    <lineage>
        <taxon>Eukaryota</taxon>
        <taxon>Metazoa</taxon>
        <taxon>Chordata</taxon>
        <taxon>Craniata</taxon>
        <taxon>Vertebrata</taxon>
        <taxon>Euteleostomi</taxon>
        <taxon>Mammalia</taxon>
        <taxon>Eutheria</taxon>
        <taxon>Laurasiatheria</taxon>
        <taxon>Artiodactyla</taxon>
        <taxon>Ruminantia</taxon>
        <taxon>Pecora</taxon>
        <taxon>Cervidae</taxon>
        <taxon>Odocoileinae</taxon>
        <taxon>Rangifer</taxon>
    </lineage>
</organism>
<dbReference type="EMBL" id="OX596111">
    <property type="protein sequence ID" value="CAN0363915.1"/>
    <property type="molecule type" value="Genomic_DNA"/>
</dbReference>
<evidence type="ECO:0000313" key="1">
    <source>
        <dbReference type="EMBL" id="CAN0363915.1"/>
    </source>
</evidence>
<gene>
    <name evidence="1" type="ORF">MRATA1EN22A_LOCUS16581</name>
</gene>
<reference evidence="1" key="1">
    <citation type="submission" date="2023-05" db="EMBL/GenBank/DDBJ databases">
        <authorList>
            <consortium name="ELIXIR-Norway"/>
        </authorList>
    </citation>
    <scope>NUCLEOTIDE SEQUENCE</scope>
</reference>
<accession>A0AC59ZC85</accession>
<evidence type="ECO:0000313" key="2">
    <source>
        <dbReference type="Proteomes" id="UP001162501"/>
    </source>
</evidence>